<keyword evidence="7" id="KW-1185">Reference proteome</keyword>
<feature type="transmembrane region" description="Helical" evidence="5">
    <location>
        <begin position="56"/>
        <end position="79"/>
    </location>
</feature>
<accession>Q8KBV4</accession>
<dbReference type="HOGENOM" id="CLU_065200_5_0_10"/>
<keyword evidence="3 5" id="KW-1133">Transmembrane helix</keyword>
<protein>
    <recommendedName>
        <fullName evidence="8">Isoprenylcysteine carboxylmethyltransferase family protein</fullName>
    </recommendedName>
</protein>
<gene>
    <name evidence="6" type="ordered locus">CT1678</name>
</gene>
<dbReference type="EMBL" id="AE006470">
    <property type="protein sequence ID" value="AAM72903.1"/>
    <property type="molecule type" value="Genomic_DNA"/>
</dbReference>
<evidence type="ECO:0000256" key="5">
    <source>
        <dbReference type="SAM" id="Phobius"/>
    </source>
</evidence>
<dbReference type="STRING" id="194439.CT1678"/>
<dbReference type="Pfam" id="PF04191">
    <property type="entry name" value="PEMT"/>
    <property type="match status" value="1"/>
</dbReference>
<dbReference type="GO" id="GO:0012505">
    <property type="term" value="C:endomembrane system"/>
    <property type="evidence" value="ECO:0007669"/>
    <property type="project" value="UniProtKB-SubCell"/>
</dbReference>
<evidence type="ECO:0000256" key="1">
    <source>
        <dbReference type="ARBA" id="ARBA00004127"/>
    </source>
</evidence>
<evidence type="ECO:0000313" key="6">
    <source>
        <dbReference type="EMBL" id="AAM72903.1"/>
    </source>
</evidence>
<evidence type="ECO:0000256" key="2">
    <source>
        <dbReference type="ARBA" id="ARBA00022692"/>
    </source>
</evidence>
<evidence type="ECO:0000256" key="3">
    <source>
        <dbReference type="ARBA" id="ARBA00022989"/>
    </source>
</evidence>
<evidence type="ECO:0000313" key="7">
    <source>
        <dbReference type="Proteomes" id="UP000001007"/>
    </source>
</evidence>
<dbReference type="OrthoDB" id="9809773at2"/>
<dbReference type="PANTHER" id="PTHR12714:SF24">
    <property type="entry name" value="SLR1182 PROTEIN"/>
    <property type="match status" value="1"/>
</dbReference>
<name>Q8KBV4_CHLTE</name>
<keyword evidence="2 5" id="KW-0812">Transmembrane</keyword>
<dbReference type="eggNOG" id="COG2020">
    <property type="taxonomic scope" value="Bacteria"/>
</dbReference>
<evidence type="ECO:0000256" key="4">
    <source>
        <dbReference type="ARBA" id="ARBA00023136"/>
    </source>
</evidence>
<evidence type="ECO:0008006" key="8">
    <source>
        <dbReference type="Google" id="ProtNLM"/>
    </source>
</evidence>
<dbReference type="InterPro" id="IPR007318">
    <property type="entry name" value="Phopholipid_MeTrfase"/>
</dbReference>
<dbReference type="Gene3D" id="1.20.120.1630">
    <property type="match status" value="1"/>
</dbReference>
<dbReference type="PANTHER" id="PTHR12714">
    <property type="entry name" value="PROTEIN-S ISOPRENYLCYSTEINE O-METHYLTRANSFERASE"/>
    <property type="match status" value="1"/>
</dbReference>
<feature type="transmembrane region" description="Helical" evidence="5">
    <location>
        <begin position="115"/>
        <end position="143"/>
    </location>
</feature>
<comment type="subcellular location">
    <subcellularLocation>
        <location evidence="1">Endomembrane system</location>
        <topology evidence="1">Multi-pass membrane protein</topology>
    </subcellularLocation>
</comment>
<dbReference type="AlphaFoldDB" id="Q8KBV4"/>
<dbReference type="KEGG" id="cte:CT1678"/>
<dbReference type="GO" id="GO:0016740">
    <property type="term" value="F:transferase activity"/>
    <property type="evidence" value="ECO:0007669"/>
    <property type="project" value="UniProtKB-ARBA"/>
</dbReference>
<sequence length="178" mass="20021">MNDSQDTAMEKESGKSKRFGQRGEHLVIIQMALVAIYFFTPAWPDLRSGELYRHLALVRWIGLVAGMAGGAVFGIGGSLNIRKYLTPLPYPVEHSRLVDTGVYALVRHPLYSSQLFAAAGWTIFSLSLTHLIVTLVALIFFNYKASKEEAWLMERHPEYRKYASRVGKFVPGFGRLKA</sequence>
<dbReference type="EnsemblBacteria" id="AAM72903">
    <property type="protein sequence ID" value="AAM72903"/>
    <property type="gene ID" value="CT1678"/>
</dbReference>
<organism evidence="6 7">
    <name type="scientific">Chlorobaculum tepidum (strain ATCC 49652 / DSM 12025 / NBRC 103806 / TLS)</name>
    <name type="common">Chlorobium tepidum</name>
    <dbReference type="NCBI Taxonomy" id="194439"/>
    <lineage>
        <taxon>Bacteria</taxon>
        <taxon>Pseudomonadati</taxon>
        <taxon>Chlorobiota</taxon>
        <taxon>Chlorobiia</taxon>
        <taxon>Chlorobiales</taxon>
        <taxon>Chlorobiaceae</taxon>
        <taxon>Chlorobaculum</taxon>
    </lineage>
</organism>
<keyword evidence="4 5" id="KW-0472">Membrane</keyword>
<reference evidence="6 7" key="1">
    <citation type="journal article" date="2002" name="Proc. Natl. Acad. Sci. U.S.A.">
        <title>The complete genome sequence of Chlorobium tepidum TLS, a photosynthetic, anaerobic, green-sulfur bacterium.</title>
        <authorList>
            <person name="Eisen J.A."/>
            <person name="Nelson K.E."/>
            <person name="Paulsen I.T."/>
            <person name="Heidelberg J.F."/>
            <person name="Wu M."/>
            <person name="Dodson R.J."/>
            <person name="Deboy R."/>
            <person name="Gwinn M.L."/>
            <person name="Nelson W.C."/>
            <person name="Haft D.H."/>
            <person name="Hickey E.K."/>
            <person name="Peterson J.D."/>
            <person name="Durkin A.S."/>
            <person name="Kolonay J.L."/>
            <person name="Yang F."/>
            <person name="Holt I."/>
            <person name="Umayam L.A."/>
            <person name="Mason T."/>
            <person name="Brenner M."/>
            <person name="Shea T.P."/>
            <person name="Parksey D."/>
            <person name="Nierman W.C."/>
            <person name="Feldblyum T.V."/>
            <person name="Hansen C.L."/>
            <person name="Craven M.B."/>
            <person name="Radune D."/>
            <person name="Vamathevan J."/>
            <person name="Khouri H."/>
            <person name="White O."/>
            <person name="Gruber T.M."/>
            <person name="Ketchum K.A."/>
            <person name="Venter J.C."/>
            <person name="Tettelin H."/>
            <person name="Bryant D.A."/>
            <person name="Fraser C.M."/>
        </authorList>
    </citation>
    <scope>NUCLEOTIDE SEQUENCE [LARGE SCALE GENOMIC DNA]</scope>
    <source>
        <strain evidence="7">ATCC 49652 / DSM 12025 / NBRC 103806 / TLS</strain>
    </source>
</reference>
<dbReference type="Proteomes" id="UP000001007">
    <property type="component" value="Chromosome"/>
</dbReference>
<proteinExistence type="predicted"/>
<feature type="transmembrane region" description="Helical" evidence="5">
    <location>
        <begin position="25"/>
        <end position="44"/>
    </location>
</feature>